<feature type="compositionally biased region" description="Basic and acidic residues" evidence="37">
    <location>
        <begin position="1006"/>
        <end position="1018"/>
    </location>
</feature>
<dbReference type="PROSITE" id="PS51436">
    <property type="entry name" value="POTYVIRUS_NIA_PRO"/>
    <property type="match status" value="1"/>
</dbReference>
<dbReference type="InterPro" id="IPR027417">
    <property type="entry name" value="P-loop_NTPase"/>
</dbReference>
<keyword evidence="18" id="KW-0808">Transferase</keyword>
<dbReference type="InterPro" id="IPR039560">
    <property type="entry name" value="Potyvirid-P3"/>
</dbReference>
<evidence type="ECO:0000256" key="22">
    <source>
        <dbReference type="ARBA" id="ARBA00022806"/>
    </source>
</evidence>
<evidence type="ECO:0000256" key="11">
    <source>
        <dbReference type="ARBA" id="ARBA00022520"/>
    </source>
</evidence>
<evidence type="ECO:0000256" key="7">
    <source>
        <dbReference type="ARBA" id="ARBA00022463"/>
    </source>
</evidence>
<evidence type="ECO:0000256" key="16">
    <source>
        <dbReference type="ARBA" id="ARBA00022632"/>
    </source>
</evidence>
<comment type="function">
    <text evidence="30">Involved in aphid transmission, cell-to-cell and systemis movement, encapsidation of the viral RNA and in the regulation of viral RNA amplification.</text>
</comment>
<dbReference type="PRINTS" id="PR00966">
    <property type="entry name" value="NIAPOTYPTASE"/>
</dbReference>
<evidence type="ECO:0000256" key="4">
    <source>
        <dbReference type="ARBA" id="ARBA00004328"/>
    </source>
</evidence>
<dbReference type="PANTHER" id="PTHR18934:SF99">
    <property type="entry name" value="ATP-DEPENDENT RNA HELICASE DHX37-RELATED"/>
    <property type="match status" value="1"/>
</dbReference>
<evidence type="ECO:0000256" key="23">
    <source>
        <dbReference type="ARBA" id="ARBA00022807"/>
    </source>
</evidence>
<dbReference type="InterPro" id="IPR001205">
    <property type="entry name" value="RNA-dir_pol_C"/>
</dbReference>
<dbReference type="PROSITE" id="PS51192">
    <property type="entry name" value="HELICASE_ATP_BIND_1"/>
    <property type="match status" value="1"/>
</dbReference>
<comment type="subcellular location">
    <subcellularLocation>
        <location evidence="33">Host cytoplasmic vesicle</location>
    </subcellularLocation>
    <subcellularLocation>
        <location evidence="3">Host nucleus</location>
    </subcellularLocation>
    <subcellularLocation>
        <location evidence="4">Virion</location>
    </subcellularLocation>
</comment>
<dbReference type="SUPFAM" id="SSF50494">
    <property type="entry name" value="Trypsin-like serine proteases"/>
    <property type="match status" value="1"/>
</dbReference>
<dbReference type="SMART" id="SM00487">
    <property type="entry name" value="DEXDc"/>
    <property type="match status" value="1"/>
</dbReference>
<keyword evidence="24" id="KW-0067">ATP-binding</keyword>
<dbReference type="GO" id="GO:0019029">
    <property type="term" value="C:helical viral capsid"/>
    <property type="evidence" value="ECO:0007669"/>
    <property type="project" value="UniProtKB-KW"/>
</dbReference>
<feature type="domain" description="Helicase ATP-binding" evidence="39">
    <location>
        <begin position="1493"/>
        <end position="1646"/>
    </location>
</feature>
<keyword evidence="20" id="KW-0547">Nucleotide-binding</keyword>
<evidence type="ECO:0000259" key="38">
    <source>
        <dbReference type="PROSITE" id="PS50507"/>
    </source>
</evidence>
<dbReference type="RefSeq" id="YP_009224125.1">
    <property type="nucleotide sequence ID" value="NC_029076.1"/>
</dbReference>
<evidence type="ECO:0000256" key="32">
    <source>
        <dbReference type="ARBA" id="ARBA00034080"/>
    </source>
</evidence>
<dbReference type="InterPro" id="IPR014001">
    <property type="entry name" value="Helicase_ATP-bd"/>
</dbReference>
<dbReference type="SUPFAM" id="SSF56672">
    <property type="entry name" value="DNA/RNA polymerases"/>
    <property type="match status" value="1"/>
</dbReference>
<comment type="catalytic activity">
    <reaction evidence="1">
        <text>Hydrolyzes glutaminyl bonds, and activity is further restricted by preferences for the amino acids in P6 - P1' that vary with the species of potyvirus, e.g. Glu-Xaa-Xaa-Tyr-Xaa-Gln-|-(Ser or Gly) for the enzyme from tobacco etch virus. The natural substrate is the viral polyprotein, but other proteins and oligopeptides containing the appropriate consensus sequence are also cleaved.</text>
        <dbReference type="EC" id="3.4.22.44"/>
    </reaction>
</comment>
<dbReference type="PROSITE" id="PS51194">
    <property type="entry name" value="HELICASE_CTER"/>
    <property type="match status" value="1"/>
</dbReference>
<dbReference type="InterPro" id="IPR001456">
    <property type="entry name" value="HC-pro"/>
</dbReference>
<dbReference type="InterPro" id="IPR043128">
    <property type="entry name" value="Rev_trsase/Diguanyl_cyclase"/>
</dbReference>
<evidence type="ECO:0000256" key="13">
    <source>
        <dbReference type="ARBA" id="ARBA00022561"/>
    </source>
</evidence>
<evidence type="ECO:0000256" key="18">
    <source>
        <dbReference type="ARBA" id="ARBA00022679"/>
    </source>
</evidence>
<evidence type="ECO:0000256" key="21">
    <source>
        <dbReference type="ARBA" id="ARBA00022801"/>
    </source>
</evidence>
<comment type="function">
    <text evidence="31">Has helicase activity. It may be involved in replication.</text>
</comment>
<comment type="function">
    <text evidence="28">Has RNA-binding and proteolytic activities.</text>
</comment>
<evidence type="ECO:0000256" key="15">
    <source>
        <dbReference type="ARBA" id="ARBA00022581"/>
    </source>
</evidence>
<dbReference type="PROSITE" id="PS51871">
    <property type="entry name" value="PV_P1_PRO"/>
    <property type="match status" value="1"/>
</dbReference>
<evidence type="ECO:0000313" key="44">
    <source>
        <dbReference type="EMBL" id="ALX81666.1"/>
    </source>
</evidence>
<dbReference type="InterPro" id="IPR031159">
    <property type="entry name" value="HC_PRO_CPD_dom"/>
</dbReference>
<keyword evidence="23" id="KW-0788">Thiol protease</keyword>
<evidence type="ECO:0000256" key="17">
    <source>
        <dbReference type="ARBA" id="ARBA00022670"/>
    </source>
</evidence>
<comment type="function">
    <text evidence="29">An RNA-dependent RNA polymerase that plays an essential role in the virus replication.</text>
</comment>
<evidence type="ECO:0000259" key="39">
    <source>
        <dbReference type="PROSITE" id="PS51192"/>
    </source>
</evidence>
<evidence type="ECO:0000256" key="9">
    <source>
        <dbReference type="ARBA" id="ARBA00022488"/>
    </source>
</evidence>
<evidence type="ECO:0000256" key="12">
    <source>
        <dbReference type="ARBA" id="ARBA00022553"/>
    </source>
</evidence>
<dbReference type="GO" id="GO:0052170">
    <property type="term" value="P:symbiont-mediated suppression of host innate immune response"/>
    <property type="evidence" value="ECO:0007669"/>
    <property type="project" value="UniProtKB-KW"/>
</dbReference>
<evidence type="ECO:0000256" key="31">
    <source>
        <dbReference type="ARBA" id="ARBA00029422"/>
    </source>
</evidence>
<feature type="region of interest" description="Disordered" evidence="37">
    <location>
        <begin position="963"/>
        <end position="983"/>
    </location>
</feature>
<dbReference type="InterPro" id="IPR011545">
    <property type="entry name" value="DEAD/DEAH_box_helicase_dom"/>
</dbReference>
<keyword evidence="21" id="KW-0378">Hydrolase</keyword>
<evidence type="ECO:0000256" key="36">
    <source>
        <dbReference type="RuleBase" id="RU003351"/>
    </source>
</evidence>
<dbReference type="InterPro" id="IPR002540">
    <property type="entry name" value="Pept_S30_P1_potyvir"/>
</dbReference>
<dbReference type="GO" id="GO:0042025">
    <property type="term" value="C:host cell nucleus"/>
    <property type="evidence" value="ECO:0007669"/>
    <property type="project" value="UniProtKB-SubCell"/>
</dbReference>
<keyword evidence="16" id="KW-1090">Inhibition of host innate immune response by virus</keyword>
<keyword evidence="22" id="KW-0347">Helicase</keyword>
<feature type="domain" description="Helicase C-terminal" evidence="40">
    <location>
        <begin position="1650"/>
        <end position="1824"/>
    </location>
</feature>
<evidence type="ECO:0000256" key="2">
    <source>
        <dbReference type="ARBA" id="ARBA00001848"/>
    </source>
</evidence>
<dbReference type="PROSITE" id="PS51744">
    <property type="entry name" value="HC_PRO_CPD"/>
    <property type="match status" value="1"/>
</dbReference>
<dbReference type="SUPFAM" id="SSF52540">
    <property type="entry name" value="P-loop containing nucleoside triphosphate hydrolases"/>
    <property type="match status" value="2"/>
</dbReference>
<proteinExistence type="inferred from homology"/>
<dbReference type="GO" id="GO:0003968">
    <property type="term" value="F:RNA-directed RNA polymerase activity"/>
    <property type="evidence" value="ECO:0007669"/>
    <property type="project" value="UniProtKB-KW"/>
</dbReference>
<dbReference type="InterPro" id="IPR001730">
    <property type="entry name" value="Potyv_NIa-pro_dom"/>
</dbReference>
<dbReference type="GO" id="GO:0016818">
    <property type="term" value="F:hydrolase activity, acting on acid anhydrides, in phosphorus-containing anhydrides"/>
    <property type="evidence" value="ECO:0007669"/>
    <property type="project" value="InterPro"/>
</dbReference>
<keyword evidence="45" id="KW-1185">Reference proteome</keyword>
<evidence type="ECO:0000256" key="1">
    <source>
        <dbReference type="ARBA" id="ARBA00000785"/>
    </source>
</evidence>
<evidence type="ECO:0000256" key="5">
    <source>
        <dbReference type="ARBA" id="ARBA00006064"/>
    </source>
</evidence>
<keyword evidence="11" id="KW-0191">Covalent protein-RNA linkage</keyword>
<evidence type="ECO:0000259" key="42">
    <source>
        <dbReference type="PROSITE" id="PS51744"/>
    </source>
</evidence>
<dbReference type="Pfam" id="PF00863">
    <property type="entry name" value="Peptidase_C4"/>
    <property type="match status" value="1"/>
</dbReference>
<dbReference type="Gene3D" id="3.40.50.300">
    <property type="entry name" value="P-loop containing nucleotide triphosphate hydrolases"/>
    <property type="match status" value="2"/>
</dbReference>
<evidence type="ECO:0000256" key="19">
    <source>
        <dbReference type="ARBA" id="ARBA00022695"/>
    </source>
</evidence>
<dbReference type="SMART" id="SM00490">
    <property type="entry name" value="HELICc"/>
    <property type="match status" value="1"/>
</dbReference>
<comment type="function">
    <text evidence="32">Indispensable for virus replication.</text>
</comment>
<dbReference type="InterPro" id="IPR013648">
    <property type="entry name" value="PP_Potyviridae"/>
</dbReference>
<dbReference type="InterPro" id="IPR043504">
    <property type="entry name" value="Peptidase_S1_PA_chymotrypsin"/>
</dbReference>
<feature type="active site" description="For helper component proteinase activity" evidence="35">
    <location>
        <position position="785"/>
    </location>
</feature>
<name>A0A0U4HU54_9POTV</name>
<dbReference type="KEGG" id="vg:26795373"/>
<evidence type="ECO:0000256" key="24">
    <source>
        <dbReference type="ARBA" id="ARBA00022840"/>
    </source>
</evidence>
<feature type="region of interest" description="Disordered" evidence="37">
    <location>
        <begin position="94"/>
        <end position="123"/>
    </location>
</feature>
<evidence type="ECO:0000256" key="26">
    <source>
        <dbReference type="ARBA" id="ARBA00022953"/>
    </source>
</evidence>
<keyword evidence="19" id="KW-0548">Nucleotidyltransferase</keyword>
<dbReference type="GO" id="GO:0039694">
    <property type="term" value="P:viral RNA genome replication"/>
    <property type="evidence" value="ECO:0007669"/>
    <property type="project" value="InterPro"/>
</dbReference>
<comment type="catalytic activity">
    <reaction evidence="2">
        <text>Hydrolyzes a Gly-|-Gly bond at its own C-terminus, commonly in the sequence -Tyr-Xaa-Val-Gly-|-Gly, in the processing of the potyviral polyprotein.</text>
        <dbReference type="EC" id="3.4.22.45"/>
    </reaction>
</comment>
<evidence type="ECO:0000256" key="29">
    <source>
        <dbReference type="ARBA" id="ARBA00029404"/>
    </source>
</evidence>
<dbReference type="GO" id="GO:0003723">
    <property type="term" value="F:RNA binding"/>
    <property type="evidence" value="ECO:0007669"/>
    <property type="project" value="InterPro"/>
</dbReference>
<dbReference type="Gene3D" id="3.90.70.150">
    <property type="entry name" value="Helper component proteinase"/>
    <property type="match status" value="1"/>
</dbReference>
<evidence type="ECO:0000256" key="33">
    <source>
        <dbReference type="ARBA" id="ARBA00034108"/>
    </source>
</evidence>
<keyword evidence="14" id="KW-1048">Host nucleus</keyword>
<evidence type="ECO:0000256" key="34">
    <source>
        <dbReference type="ARBA" id="ARBA00045403"/>
    </source>
</evidence>
<dbReference type="Pfam" id="PF00680">
    <property type="entry name" value="RdRP_1"/>
    <property type="match status" value="1"/>
</dbReference>
<dbReference type="InterPro" id="IPR009003">
    <property type="entry name" value="Peptidase_S1_PA"/>
</dbReference>
<feature type="active site" description="For helper component proteinase activity" evidence="35">
    <location>
        <position position="858"/>
    </location>
</feature>
<dbReference type="Pfam" id="PF00851">
    <property type="entry name" value="Peptidase_C6"/>
    <property type="match status" value="1"/>
</dbReference>
<keyword evidence="17" id="KW-0645">Protease</keyword>
<evidence type="ECO:0000256" key="35">
    <source>
        <dbReference type="PROSITE-ProRule" id="PRU01080"/>
    </source>
</evidence>
<dbReference type="PROSITE" id="PS50507">
    <property type="entry name" value="RDRP_SSRNA_POS"/>
    <property type="match status" value="1"/>
</dbReference>
<evidence type="ECO:0000256" key="20">
    <source>
        <dbReference type="ARBA" id="ARBA00022741"/>
    </source>
</evidence>
<keyword evidence="10" id="KW-1139">Helical capsid protein</keyword>
<sequence length="3316" mass="377451">MAFVCKNSECRYGCFRGEGFSKRYIKLSFPRGTCDLCGSFFVSKEEALENAANLQKLAAKLCAGPAAYGGRAPAVARQEVVEQAETEGLVIKPQPKEQIPTEKMESTEQEALPSTEYAPVGQDPVSTPEVVEVVHIAKLKAPVSATPVHESSAKVFLGADRSVKPARKVWVPKVQRLECKAVQEIAKADPFTNPQFFFGSLTQFVVDNQEKQQITKPIAAKRMNLFKNCKKVTVHSAKKVVVAQSVDFPAEQIILTKINANQDNEVITKIVKHDCDQVCDERSKPIWKQPHKRVKPNIIHCKNERIIENLMAFTQNIMKKRDINVCVIGRRPAYFNAHVRSNRKEYFAMTNHQIGKFKRTDLPNEKIINDFVRLAAEKNHAFTPIDEKDITFGDSGLIIHHDRLNGRFEKHGSGALVVRGRESQLVDARSELTPHRIQGIEHYSKALEQRGALFWDSLNANSTKYKKKDVDHNCENTYDIEESGLYLTLLIQMLQPCGKIGCEDCHKKLSQMSADELSKAVVNEQLMQAAQTKLKGYRRESLNNLAQIIHQKCSSIAVDFDIVRSITLATNGKTQSPFTHIQRVADELIRAENGNEGLSHLLEITRWIINKLKQSKELPLQFKNKISSKAHANFALLCDNQLNQNGVFQWGERGVHAKRFFSRYHDIITSSAEYEKYKVRKHVRGERCLAIKNLLVSSDFNQLRKSLKGEQIAFTTIGEQCFTRLNGEYLYNCCCVTLDNGQPLLSNLKLPTQNHLVIGNTGDSKLIELPEIPEGGMYIAKEGYCYINIFLAMLVNIQEENAKDFTKRVRDSIIEKLGKWPTMKDVATACYYIAAYFPSVRTAELPRIFIDHENKTMHVIDAFGSMNTGYHILKAGTVEQLFQFASDDNTGELQNYNVGGDYWYPQNFNCSLKEMEEIEAEYERERRSFHSQASAIEDDINIAEEEEEAFSECENFEVENREIEEISDSSTSEGNATPSGQYRQQFRDTWEEQRRQLLSAEAENETTERQIESEELHEMYNNPNERPQTEIEVFRILMKAVFNKEKFEKLIKKEPYILLIALISPSAMRLLYKDGLLTQAINMMMGLDEEMASLITYIHQLSRNVTMAEAFDTKMHIISMASQNILDKIDAVPQGSQIYKTIHAMLHVSMVRHQADYTLAQNGFFLNMDGIYEKKEDFCVQIINECWSELTLYQKLSYSWQRRNSEKLGIDSRVDERFTTSRETWNGYISTRLKASANGTKTYAKTCLARVQNKYQTAKQRFLTSTIVTAYNCLPEVIKVVNVLIITKMLIEIYKSVGGMLKHMREMKEQAKAFEEEQIWRRLMIQHKVLSKELGEDPTEEEFINHLKRVDPMLADYMEKYYAIDVSFQAGTPSTRKLESAIAATALVMVIFDSNRCDVLIKILNKLKTIFAALNFGVRFEALDDILQSDTDNNLTVDFEITTNERSDTPRLQITFNEFWQNQMSCGRTVPHYRSNGTFIEFSRDKLHTIAHTIDNIEDTDLIIRGAVGSGKSTGIPSSLMLRGAVLLIEPTRPLTENVAKQLMGAPFHLSPTVMMRGKVTFGSSPITVMTTGYALHYLANNINRINNFKYIMFDGCHVMDANAMALYCLLKDNGMFKGKILKVSATPPGRESEFTTQFPVTLNVETALSFDEFVDVQGTSSNACVTSKGDNILVYVASYNDVDTLSRKLTSKGFKVTKVDGRTMRLGATEIVTEGTQDRKHFIVATNIIENGVTLNIDVVVDFGMKVTAQLDADNRMMNFTRVPITFGERIQRMGRVGRIKNGHCLKIGHTEKGLPEIPQSIATEAAFYSFVYDLPVMTGNVVTSSLGNCTRMQAKTMSQFELPIFYTLELVKENGAMHPEIYKHLKKYVLRDTQISLEKTALPFSGISRWLTINQYNRLGAHVTTEIEGMRIPFYTNNVPDKLNESIWDTCLKYKSDVTIRGITTSQAHKIALVLQTDVASIPRTVGIIEKLIEHENVKHNAYNMFNSCANGATLSSLENIISCIRSRYLIDHYKENIEILNRARSQILEFKNLNVDVDKIDVIQAYPYLSTVEFQGEDEVAQNLNLKGKFDKLKIATDVLLGIGTLVGGSLMLWQICSEQFNKPVEFQGWKRKERQIRFKKAKGMQEMKMVWGDDETMQSNFGEAYTSKEKRKGKTHGMGRKENRFYYIYGFDPSDYDTIRFLDPLTGATVDIDTYVLDVVSAGEQLREIRNKMIASEEIDPQMDMANKRIKAYVIKTGAKIALELDLTPHNPFLVQRQHDTIAGYPDKEGQLRQTGMARQVDISCVPKPHKPVIEDVVFESKAVKLGPRSYTPQAEMIVMINAFREGGMYTIHGIGYGPYILTNSHFFQHEHTSMVVHTLHGKFTVEDMKTLSILKLPERDLAIIRMPKDFPPFSRRLQFRYPVENENILLLKANFNERIITPAVSEVCGTNQYQNTHFWKHTISTKLGYCGLPLVATKDGEVVGIHSLGGPSTGENYYVSMPSKLIENFIDRAELHEWTHTWMYNPETISWGNLRLQDSTPGGMFKVTKAIGELLNLVTMQGLSVPEYTWLTKHIGGNLKLVGTCPGQLITKHVVKGKDPLFQTFLSLDSESKAFFEPLCGHYGKSNLNKAACVKDFTKYSSDIIVGNVKTDVFEEAFENSYEILVNSGIIECDYVNDTQAIFDSLNMKAAVGTLYGGKKKDYFADFSEEDKAQIIMESCERLYYGKLGIWNCSLKAELRCREKIEANKTRTFTAAPLETLLGGKVCVDDFNNQFYECNLKGPWTVGISKFYGGWNKMLNKLPDNWIYCDADGSRFDSSLTPYLINAVLRMRLRFMEPWDIGERMLRNLYTEITYTPIATPDGSVIKKFKGNNSGQPSTVVDNTMMVMFTMQYALLRTGIQFQNQDEKIVYLANGDDLLIAVHPDCVHILDEFEKIFKELGLNYDFSSRTKNKEEVWFMSHRGKLINGMYIPKLEMERIVAILEWDRSTMPENRLEAICAAMIEAWGYDELIMHIRKFYKWVLDQYPYADLVKQGKAPYLAETALLKLYTNVDANEQQIENYVKAFGDLHDTNPVINVRFEGDSEDAARLTRSNRDKDVTAGTSGTFTVPRMKAMSTKMKLPKFGGNAVMNLEHLLIYKPEQEKLFNTIATQQQFEYWYENLKAAYDKNDEEMKIILNGLMVWCIENGTSPDLSGNWVMMDGDEQVEFPLIPVLKYAQPTFRQIMAHFSDAAEAYIVMRNAKEPYMPRYGIRRNLTDRNLARTAFDFHISKSDTSTRAREASIQMKAAAVKGKPRRLFGLDANVGANEENTERHTSDDVNETMHNLNGVRI</sequence>
<dbReference type="Pfam" id="PF13608">
    <property type="entry name" value="Potyvirid-P3"/>
    <property type="match status" value="1"/>
</dbReference>
<dbReference type="GO" id="GO:0006351">
    <property type="term" value="P:DNA-templated transcription"/>
    <property type="evidence" value="ECO:0007669"/>
    <property type="project" value="InterPro"/>
</dbReference>
<feature type="domain" description="RdRp catalytic" evidence="38">
    <location>
        <begin position="2791"/>
        <end position="2915"/>
    </location>
</feature>
<evidence type="ECO:0000256" key="37">
    <source>
        <dbReference type="SAM" id="MobiDB-lite"/>
    </source>
</evidence>
<dbReference type="Pfam" id="PF00271">
    <property type="entry name" value="Helicase_C"/>
    <property type="match status" value="1"/>
</dbReference>
<evidence type="ECO:0000256" key="28">
    <source>
        <dbReference type="ARBA" id="ARBA00029399"/>
    </source>
</evidence>
<keyword evidence="25" id="KW-0946">Virion</keyword>
<feature type="domain" description="Peptidase S30" evidence="43">
    <location>
        <begin position="301"/>
        <end position="443"/>
    </location>
</feature>
<keyword evidence="9" id="KW-1036">Host cytoplasmic vesicle</keyword>
<evidence type="ECO:0000259" key="41">
    <source>
        <dbReference type="PROSITE" id="PS51436"/>
    </source>
</evidence>
<comment type="similarity">
    <text evidence="5 36">Belongs to the potyviridae genome polyprotein family.</text>
</comment>
<evidence type="ECO:0000256" key="25">
    <source>
        <dbReference type="ARBA" id="ARBA00022844"/>
    </source>
</evidence>
<evidence type="ECO:0000313" key="45">
    <source>
        <dbReference type="Proteomes" id="UP000202357"/>
    </source>
</evidence>
<keyword evidence="8" id="KW-0696">RNA-directed RNA polymerase</keyword>
<keyword evidence="26" id="KW-0693">Viral RNA replication</keyword>
<evidence type="ECO:0000256" key="27">
    <source>
        <dbReference type="ARBA" id="ARBA00023280"/>
    </source>
</evidence>
<evidence type="ECO:0000256" key="30">
    <source>
        <dbReference type="ARBA" id="ARBA00029405"/>
    </source>
</evidence>
<keyword evidence="7" id="KW-0941">Suppressor of RNA silencing</keyword>
<dbReference type="InterPro" id="IPR042308">
    <property type="entry name" value="HC_PRO_CPD_sf"/>
</dbReference>
<accession>A0A0U4HU54</accession>
<dbReference type="Gene3D" id="3.30.70.270">
    <property type="match status" value="1"/>
</dbReference>
<evidence type="ECO:0000259" key="40">
    <source>
        <dbReference type="PROSITE" id="PS51194"/>
    </source>
</evidence>
<keyword evidence="15" id="KW-0945">Host-virus interaction</keyword>
<dbReference type="InterPro" id="IPR007094">
    <property type="entry name" value="RNA-dir_pol_PSvirus"/>
</dbReference>
<evidence type="ECO:0000256" key="8">
    <source>
        <dbReference type="ARBA" id="ARBA00022484"/>
    </source>
</evidence>
<evidence type="ECO:0000256" key="3">
    <source>
        <dbReference type="ARBA" id="ARBA00004147"/>
    </source>
</evidence>
<feature type="domain" description="Peptidase C4" evidence="41">
    <location>
        <begin position="2305"/>
        <end position="2523"/>
    </location>
</feature>
<comment type="function">
    <text evidence="34">Mediates the cap-independent, EIF4E-dependent translation of viral genomic RNAs. Binds to the cap-binding site of host EIF4E and thus interferes with the host EIF4E-dependent mRNA export and translation. VPg-RNA directly binds EIF4E and is a template for transcription. Also forms trimeric complexes with EIF4E-EIF4G, which are templates for translation.</text>
</comment>
<dbReference type="InterPro" id="IPR043502">
    <property type="entry name" value="DNA/RNA_pol_sf"/>
</dbReference>
<evidence type="ECO:0000256" key="14">
    <source>
        <dbReference type="ARBA" id="ARBA00022562"/>
    </source>
</evidence>
<keyword evidence="13" id="KW-0167">Capsid protein</keyword>
<dbReference type="CDD" id="cd23175">
    <property type="entry name" value="ps-ssRNAv_Potyviridae_RdRp"/>
    <property type="match status" value="1"/>
</dbReference>
<dbReference type="GO" id="GO:0004197">
    <property type="term" value="F:cysteine-type endopeptidase activity"/>
    <property type="evidence" value="ECO:0007669"/>
    <property type="project" value="InterPro"/>
</dbReference>
<dbReference type="Pfam" id="PF08440">
    <property type="entry name" value="Poty_PP"/>
    <property type="match status" value="1"/>
</dbReference>
<dbReference type="GO" id="GO:0004386">
    <property type="term" value="F:helicase activity"/>
    <property type="evidence" value="ECO:0007669"/>
    <property type="project" value="UniProtKB-KW"/>
</dbReference>
<evidence type="ECO:0000256" key="6">
    <source>
        <dbReference type="ARBA" id="ARBA00020107"/>
    </source>
</evidence>
<dbReference type="GO" id="GO:0005198">
    <property type="term" value="F:structural molecule activity"/>
    <property type="evidence" value="ECO:0007669"/>
    <property type="project" value="InterPro"/>
</dbReference>
<dbReference type="GO" id="GO:0006508">
    <property type="term" value="P:proteolysis"/>
    <property type="evidence" value="ECO:0007669"/>
    <property type="project" value="UniProtKB-KW"/>
</dbReference>
<organism evidence="44 45">
    <name type="scientific">Iris severe mosaic virus</name>
    <dbReference type="NCBI Taxonomy" id="32620"/>
    <lineage>
        <taxon>Viruses</taxon>
        <taxon>Riboviria</taxon>
        <taxon>Orthornavirae</taxon>
        <taxon>Pisuviricota</taxon>
        <taxon>Stelpaviricetes</taxon>
        <taxon>Patatavirales</taxon>
        <taxon>Potyviridae</taxon>
        <taxon>Potyvirus</taxon>
        <taxon>Potyvirus iriseverum</taxon>
    </lineage>
</organism>
<evidence type="ECO:0000259" key="43">
    <source>
        <dbReference type="PROSITE" id="PS51871"/>
    </source>
</evidence>
<dbReference type="GO" id="GO:0044161">
    <property type="term" value="C:host cell cytoplasmic vesicle"/>
    <property type="evidence" value="ECO:0007669"/>
    <property type="project" value="UniProtKB-SubCell"/>
</dbReference>
<dbReference type="Pfam" id="PF00767">
    <property type="entry name" value="Poty_coat"/>
    <property type="match status" value="1"/>
</dbReference>
<protein>
    <recommendedName>
        <fullName evidence="6">Genome polyprotein</fullName>
    </recommendedName>
</protein>
<keyword evidence="27" id="KW-0899">Viral immunoevasion</keyword>
<reference evidence="44 45" key="1">
    <citation type="journal article" date="2016" name="Arch. Virol.">
        <title>The first complete genome sequence of iris severe mosaic virus.</title>
        <authorList>
            <person name="Li Y."/>
            <person name="Deng C."/>
            <person name="Shang Q."/>
            <person name="Zhao X."/>
            <person name="Liu X."/>
            <person name="Zhou Q."/>
        </authorList>
    </citation>
    <scope>NUCLEOTIDE SEQUENCE [LARGE SCALE GENOMIC DNA]</scope>
    <source>
        <strain evidence="44">BJ</strain>
    </source>
</reference>
<dbReference type="Pfam" id="PF01577">
    <property type="entry name" value="Peptidase_S30"/>
    <property type="match status" value="1"/>
</dbReference>
<dbReference type="PANTHER" id="PTHR18934">
    <property type="entry name" value="ATP-DEPENDENT RNA HELICASE"/>
    <property type="match status" value="1"/>
</dbReference>
<dbReference type="InterPro" id="IPR001650">
    <property type="entry name" value="Helicase_C-like"/>
</dbReference>
<feature type="compositionally biased region" description="Polar residues" evidence="37">
    <location>
        <begin position="974"/>
        <end position="983"/>
    </location>
</feature>
<feature type="region of interest" description="Disordered" evidence="37">
    <location>
        <begin position="998"/>
        <end position="1023"/>
    </location>
</feature>
<keyword evidence="12" id="KW-0597">Phosphoprotein</keyword>
<dbReference type="Pfam" id="PF00270">
    <property type="entry name" value="DEAD"/>
    <property type="match status" value="1"/>
</dbReference>
<dbReference type="EMBL" id="KT692938">
    <property type="protein sequence ID" value="ALX81666.1"/>
    <property type="molecule type" value="Genomic_RNA"/>
</dbReference>
<dbReference type="GeneID" id="26795373"/>
<dbReference type="Proteomes" id="UP000202357">
    <property type="component" value="Segment"/>
</dbReference>
<feature type="domain" description="Peptidase C6" evidence="42">
    <location>
        <begin position="777"/>
        <end position="899"/>
    </location>
</feature>
<evidence type="ECO:0000256" key="10">
    <source>
        <dbReference type="ARBA" id="ARBA00022497"/>
    </source>
</evidence>
<dbReference type="InterPro" id="IPR001592">
    <property type="entry name" value="Poty_coat"/>
</dbReference>
<dbReference type="Gene3D" id="2.40.10.10">
    <property type="entry name" value="Trypsin-like serine proteases"/>
    <property type="match status" value="2"/>
</dbReference>
<dbReference type="GO" id="GO:0005524">
    <property type="term" value="F:ATP binding"/>
    <property type="evidence" value="ECO:0007669"/>
    <property type="project" value="UniProtKB-KW"/>
</dbReference>